<protein>
    <submittedName>
        <fullName evidence="3">Contig65, whole genome shotgun sequence</fullName>
    </submittedName>
</protein>
<sequence length="496" mass="55592">MKYSVNKFLLAFAATVIMSACTDDDSFTTSPDHLLTFSTDTISMDTVFSRVPTSRRFLWVYNKSGDGIRCSNVRLANGNQSGFRVNVDGTYLGKESGFQTANLEIRNKDSVFVNVELTSPMTNKLDPQLIEDNLVFRLESGVEQKINLNAYSWDAEILKDLKVSHDTLISSDRPIVVYGNMRIDSLATATIAPGTTLYFHSKAGLDVYGRLVAEGTPEKNIVFRGDRTDRMFDYLPYDMVSGQWNGIRFHSSSYENVMNFTDVHSTFNGIVCDSSDVSRLKLKFYNSIVHNCQGYGLRSVNSVVDVRNSQLTNTLNDCVAIHGGGALLLNCTIAQFYPFDSNRGAALRFSNGENDGETLHKYPLYQMDCINSIVTGYADDVVMGSVADSTISYTYKFQNCILRTDSIDNGDNIKNVIWEDADSVATDTVYGGEKNFKLVDINKQHFDFHLSNVSKAIGKGTKEDNYYMPTDREGRKRDDEPDLGCYEYVEPVKEQE</sequence>
<feature type="chain" id="PRO_5002230168" evidence="2">
    <location>
        <begin position="23"/>
        <end position="496"/>
    </location>
</feature>
<feature type="signal peptide" evidence="2">
    <location>
        <begin position="1"/>
        <end position="22"/>
    </location>
</feature>
<feature type="compositionally biased region" description="Basic and acidic residues" evidence="1">
    <location>
        <begin position="462"/>
        <end position="479"/>
    </location>
</feature>
<evidence type="ECO:0000313" key="3">
    <source>
        <dbReference type="EMBL" id="KIP61590.1"/>
    </source>
</evidence>
<comment type="caution">
    <text evidence="3">The sequence shown here is derived from an EMBL/GenBank/DDBJ whole genome shotgun (WGS) entry which is preliminary data.</text>
</comment>
<evidence type="ECO:0000256" key="1">
    <source>
        <dbReference type="SAM" id="MobiDB-lite"/>
    </source>
</evidence>
<dbReference type="EMBL" id="JXQK01000065">
    <property type="protein sequence ID" value="KIP61590.1"/>
    <property type="molecule type" value="Genomic_DNA"/>
</dbReference>
<dbReference type="AlphaFoldDB" id="A0A0D0IYH2"/>
<organism evidence="3 4">
    <name type="scientific">Prevotella pectinovora</name>
    <dbReference type="NCBI Taxonomy" id="1602169"/>
    <lineage>
        <taxon>Bacteria</taxon>
        <taxon>Pseudomonadati</taxon>
        <taxon>Bacteroidota</taxon>
        <taxon>Bacteroidia</taxon>
        <taxon>Bacteroidales</taxon>
        <taxon>Prevotellaceae</taxon>
        <taxon>Prevotella</taxon>
    </lineage>
</organism>
<name>A0A0D0IYH2_9BACT</name>
<proteinExistence type="predicted"/>
<evidence type="ECO:0000313" key="4">
    <source>
        <dbReference type="Proteomes" id="UP000032046"/>
    </source>
</evidence>
<keyword evidence="4" id="KW-1185">Reference proteome</keyword>
<gene>
    <name evidence="3" type="ORF">ST44_09380</name>
</gene>
<dbReference type="PROSITE" id="PS51257">
    <property type="entry name" value="PROKAR_LIPOPROTEIN"/>
    <property type="match status" value="1"/>
</dbReference>
<dbReference type="STRING" id="1602171.ST44_09380"/>
<dbReference type="Proteomes" id="UP000032046">
    <property type="component" value="Unassembled WGS sequence"/>
</dbReference>
<dbReference type="InterPro" id="IPR011050">
    <property type="entry name" value="Pectin_lyase_fold/virulence"/>
</dbReference>
<keyword evidence="2" id="KW-0732">Signal</keyword>
<dbReference type="SUPFAM" id="SSF51126">
    <property type="entry name" value="Pectin lyase-like"/>
    <property type="match status" value="1"/>
</dbReference>
<feature type="region of interest" description="Disordered" evidence="1">
    <location>
        <begin position="462"/>
        <end position="496"/>
    </location>
</feature>
<accession>A0A0D0IYH2</accession>
<evidence type="ECO:0000256" key="2">
    <source>
        <dbReference type="SAM" id="SignalP"/>
    </source>
</evidence>
<reference evidence="3 4" key="1">
    <citation type="submission" date="2015-01" db="EMBL/GenBank/DDBJ databases">
        <title>Comparative genomics of non-oral Prevotella species.</title>
        <authorList>
            <person name="Accetto T."/>
            <person name="Nograsek B."/>
            <person name="Avgustin G."/>
        </authorList>
    </citation>
    <scope>NUCLEOTIDE SEQUENCE [LARGE SCALE GENOMIC DNA]</scope>
    <source>
        <strain evidence="3 4">P5-119</strain>
    </source>
</reference>